<feature type="domain" description="HMG box" evidence="1">
    <location>
        <begin position="34"/>
        <end position="91"/>
    </location>
</feature>
<accession>A0A8S1SUZ0</accession>
<dbReference type="Pfam" id="PF09011">
    <property type="entry name" value="HMG_box_2"/>
    <property type="match status" value="1"/>
</dbReference>
<reference evidence="2" key="1">
    <citation type="submission" date="2021-01" db="EMBL/GenBank/DDBJ databases">
        <authorList>
            <consortium name="Genoscope - CEA"/>
            <person name="William W."/>
        </authorList>
    </citation>
    <scope>NUCLEOTIDE SEQUENCE</scope>
</reference>
<sequence length="122" mass="14611">MKEKTNRKFQAQNCDALIVQGLQRSYTLKAPILSAYFLYLEEERWKALRDQSNLAMHEIVKQAYTNWHQNLTNEQRDVYQEKAKQIKNESDAKEYMKMLEQSYTIKKKITKPKEKPKPKGRK</sequence>
<dbReference type="OMA" id="QQASTNW"/>
<name>A0A8S1SUZ0_PAROT</name>
<evidence type="ECO:0000313" key="3">
    <source>
        <dbReference type="EMBL" id="CAD8142418.1"/>
    </source>
</evidence>
<dbReference type="EMBL" id="CAJJDP010000012">
    <property type="protein sequence ID" value="CAD8142418.1"/>
    <property type="molecule type" value="Genomic_DNA"/>
</dbReference>
<organism evidence="2 4">
    <name type="scientific">Paramecium octaurelia</name>
    <dbReference type="NCBI Taxonomy" id="43137"/>
    <lineage>
        <taxon>Eukaryota</taxon>
        <taxon>Sar</taxon>
        <taxon>Alveolata</taxon>
        <taxon>Ciliophora</taxon>
        <taxon>Intramacronucleata</taxon>
        <taxon>Oligohymenophorea</taxon>
        <taxon>Peniculida</taxon>
        <taxon>Parameciidae</taxon>
        <taxon>Paramecium</taxon>
    </lineage>
</organism>
<dbReference type="AlphaFoldDB" id="A0A8S1SUZ0"/>
<gene>
    <name evidence="2" type="ORF">POCTA_138.1.T0130467</name>
    <name evidence="3" type="ORF">POCTA_138.1.T0130469</name>
</gene>
<keyword evidence="4" id="KW-1185">Reference proteome</keyword>
<dbReference type="InterPro" id="IPR009071">
    <property type="entry name" value="HMG_box_dom"/>
</dbReference>
<proteinExistence type="predicted"/>
<evidence type="ECO:0000259" key="1">
    <source>
        <dbReference type="Pfam" id="PF09011"/>
    </source>
</evidence>
<evidence type="ECO:0000313" key="2">
    <source>
        <dbReference type="EMBL" id="CAD8142414.1"/>
    </source>
</evidence>
<comment type="caution">
    <text evidence="2">The sequence shown here is derived from an EMBL/GenBank/DDBJ whole genome shotgun (WGS) entry which is preliminary data.</text>
</comment>
<dbReference type="Proteomes" id="UP000683925">
    <property type="component" value="Unassembled WGS sequence"/>
</dbReference>
<protein>
    <recommendedName>
        <fullName evidence="1">HMG box domain-containing protein</fullName>
    </recommendedName>
</protein>
<evidence type="ECO:0000313" key="4">
    <source>
        <dbReference type="Proteomes" id="UP000683925"/>
    </source>
</evidence>
<dbReference type="EMBL" id="CAJJDP010000012">
    <property type="protein sequence ID" value="CAD8142414.1"/>
    <property type="molecule type" value="Genomic_DNA"/>
</dbReference>
<dbReference type="OrthoDB" id="1919336at2759"/>